<evidence type="ECO:0000313" key="2">
    <source>
        <dbReference type="EMBL" id="OQO14029.1"/>
    </source>
</evidence>
<sequence length="226" mass="24770">MSGAEVVVVLGVISSIIATLDGLKKVWDAAHNAKGLYEAFRKVAENIPLVLSTLKKVQQALKLDSMNSTDTTHQEIIDHSADDIKPVFETCQVNAKALREIFGEVVPADEDSRMERYKKVLSTVSPGKKRKVEELMKEILEKLQLLHTHQFFKQVVGQTGLEDAIKELDAVEPSLPDDEGGKYVNTGSGPQNIHEGSGEQYNNTISGGERNVQYVAKSQTFGGPGH</sequence>
<organism evidence="2 3">
    <name type="scientific">Cryoendolithus antarcticus</name>
    <dbReference type="NCBI Taxonomy" id="1507870"/>
    <lineage>
        <taxon>Eukaryota</taxon>
        <taxon>Fungi</taxon>
        <taxon>Dikarya</taxon>
        <taxon>Ascomycota</taxon>
        <taxon>Pezizomycotina</taxon>
        <taxon>Dothideomycetes</taxon>
        <taxon>Dothideomycetidae</taxon>
        <taxon>Cladosporiales</taxon>
        <taxon>Cladosporiaceae</taxon>
        <taxon>Cryoendolithus</taxon>
    </lineage>
</organism>
<name>A0A1V8TRM0_9PEZI</name>
<accession>A0A1V8TRM0</accession>
<dbReference type="InterPro" id="IPR031352">
    <property type="entry name" value="SesA"/>
</dbReference>
<comment type="caution">
    <text evidence="2">The sequence shown here is derived from an EMBL/GenBank/DDBJ whole genome shotgun (WGS) entry which is preliminary data.</text>
</comment>
<dbReference type="Pfam" id="PF17107">
    <property type="entry name" value="SesA"/>
    <property type="match status" value="1"/>
</dbReference>
<reference evidence="3" key="1">
    <citation type="submission" date="2017-03" db="EMBL/GenBank/DDBJ databases">
        <title>Genomes of endolithic fungi from Antarctica.</title>
        <authorList>
            <person name="Coleine C."/>
            <person name="Masonjones S."/>
            <person name="Stajich J.E."/>
        </authorList>
    </citation>
    <scope>NUCLEOTIDE SEQUENCE [LARGE SCALE GENOMIC DNA]</scope>
    <source>
        <strain evidence="3">CCFEE 5527</strain>
    </source>
</reference>
<protein>
    <recommendedName>
        <fullName evidence="1">NACHT-NTPase and P-loop NTPases N-terminal domain-containing protein</fullName>
    </recommendedName>
</protein>
<proteinExistence type="predicted"/>
<dbReference type="EMBL" id="NAJO01000002">
    <property type="protein sequence ID" value="OQO14029.1"/>
    <property type="molecule type" value="Genomic_DNA"/>
</dbReference>
<keyword evidence="3" id="KW-1185">Reference proteome</keyword>
<dbReference type="Proteomes" id="UP000192596">
    <property type="component" value="Unassembled WGS sequence"/>
</dbReference>
<evidence type="ECO:0000259" key="1">
    <source>
        <dbReference type="Pfam" id="PF17107"/>
    </source>
</evidence>
<dbReference type="InParanoid" id="A0A1V8TRM0"/>
<evidence type="ECO:0000313" key="3">
    <source>
        <dbReference type="Proteomes" id="UP000192596"/>
    </source>
</evidence>
<dbReference type="AlphaFoldDB" id="A0A1V8TRM0"/>
<dbReference type="OrthoDB" id="674604at2759"/>
<dbReference type="STRING" id="1507870.A0A1V8TRM0"/>
<gene>
    <name evidence="2" type="ORF">B0A48_00904</name>
</gene>
<feature type="domain" description="NACHT-NTPase and P-loop NTPases N-terminal" evidence="1">
    <location>
        <begin position="13"/>
        <end position="146"/>
    </location>
</feature>